<accession>A0A2T7NYI4</accession>
<name>A0A2T7NYI4_POMCA</name>
<keyword evidence="2" id="KW-1185">Reference proteome</keyword>
<comment type="caution">
    <text evidence="1">The sequence shown here is derived from an EMBL/GenBank/DDBJ whole genome shotgun (WGS) entry which is preliminary data.</text>
</comment>
<sequence length="105" mass="12506">MCEELTTNAELPERTVHFDDKNDDLEIMWLQEKFHGFANIGVTTLPAVLLEREDLVWMYRKNHATKRGKQKRNYKRQKQHQVMESEMTCCIANSQDLANRPKREK</sequence>
<evidence type="ECO:0000313" key="2">
    <source>
        <dbReference type="Proteomes" id="UP000245119"/>
    </source>
</evidence>
<evidence type="ECO:0000313" key="1">
    <source>
        <dbReference type="EMBL" id="PVD26214.1"/>
    </source>
</evidence>
<dbReference type="OrthoDB" id="19045at2759"/>
<dbReference type="Proteomes" id="UP000245119">
    <property type="component" value="Linkage Group LG8"/>
</dbReference>
<gene>
    <name evidence="1" type="ORF">C0Q70_13884</name>
</gene>
<dbReference type="EMBL" id="PZQS01000008">
    <property type="protein sequence ID" value="PVD26214.1"/>
    <property type="molecule type" value="Genomic_DNA"/>
</dbReference>
<organism evidence="1 2">
    <name type="scientific">Pomacea canaliculata</name>
    <name type="common">Golden apple snail</name>
    <dbReference type="NCBI Taxonomy" id="400727"/>
    <lineage>
        <taxon>Eukaryota</taxon>
        <taxon>Metazoa</taxon>
        <taxon>Spiralia</taxon>
        <taxon>Lophotrochozoa</taxon>
        <taxon>Mollusca</taxon>
        <taxon>Gastropoda</taxon>
        <taxon>Caenogastropoda</taxon>
        <taxon>Architaenioglossa</taxon>
        <taxon>Ampullarioidea</taxon>
        <taxon>Ampullariidae</taxon>
        <taxon>Pomacea</taxon>
    </lineage>
</organism>
<protein>
    <submittedName>
        <fullName evidence="1">Uncharacterized protein</fullName>
    </submittedName>
</protein>
<dbReference type="AlphaFoldDB" id="A0A2T7NYI4"/>
<proteinExistence type="predicted"/>
<reference evidence="1 2" key="1">
    <citation type="submission" date="2018-04" db="EMBL/GenBank/DDBJ databases">
        <title>The genome of golden apple snail Pomacea canaliculata provides insight into stress tolerance and invasive adaptation.</title>
        <authorList>
            <person name="Liu C."/>
            <person name="Liu B."/>
            <person name="Ren Y."/>
            <person name="Zhang Y."/>
            <person name="Wang H."/>
            <person name="Li S."/>
            <person name="Jiang F."/>
            <person name="Yin L."/>
            <person name="Zhang G."/>
            <person name="Qian W."/>
            <person name="Fan W."/>
        </authorList>
    </citation>
    <scope>NUCLEOTIDE SEQUENCE [LARGE SCALE GENOMIC DNA]</scope>
    <source>
        <strain evidence="1">SZHN2017</strain>
        <tissue evidence="1">Muscle</tissue>
    </source>
</reference>